<accession>A0A1I3ZV77</accession>
<protein>
    <submittedName>
        <fullName evidence="1">Uncharacterized protein</fullName>
    </submittedName>
</protein>
<keyword evidence="2" id="KW-1185">Reference proteome</keyword>
<name>A0A1I3ZV77_9LACT</name>
<sequence>MAHSNDYTLVRKGKHLSYAERIQNEEVVKNSGLNKSEDSYMDSAEKFFVNNSMYIFCIDHRTLSNIN</sequence>
<dbReference type="EMBL" id="FOSJ01000039">
    <property type="protein sequence ID" value="SFK47837.1"/>
    <property type="molecule type" value="Genomic_DNA"/>
</dbReference>
<dbReference type="Proteomes" id="UP000199589">
    <property type="component" value="Unassembled WGS sequence"/>
</dbReference>
<reference evidence="2" key="1">
    <citation type="submission" date="2016-10" db="EMBL/GenBank/DDBJ databases">
        <authorList>
            <person name="Varghese N."/>
            <person name="Submissions S."/>
        </authorList>
    </citation>
    <scope>NUCLEOTIDE SEQUENCE [LARGE SCALE GENOMIC DNA]</scope>
    <source>
        <strain evidence="2">DSM 16108</strain>
    </source>
</reference>
<gene>
    <name evidence="1" type="ORF">SAMN04488569_10397</name>
</gene>
<dbReference type="AlphaFoldDB" id="A0A1I3ZV77"/>
<organism evidence="1 2">
    <name type="scientific">Marinilactibacillus piezotolerans</name>
    <dbReference type="NCBI Taxonomy" id="258723"/>
    <lineage>
        <taxon>Bacteria</taxon>
        <taxon>Bacillati</taxon>
        <taxon>Bacillota</taxon>
        <taxon>Bacilli</taxon>
        <taxon>Lactobacillales</taxon>
        <taxon>Carnobacteriaceae</taxon>
        <taxon>Marinilactibacillus</taxon>
    </lineage>
</organism>
<evidence type="ECO:0000313" key="2">
    <source>
        <dbReference type="Proteomes" id="UP000199589"/>
    </source>
</evidence>
<proteinExistence type="predicted"/>
<evidence type="ECO:0000313" key="1">
    <source>
        <dbReference type="EMBL" id="SFK47837.1"/>
    </source>
</evidence>
<dbReference type="RefSeq" id="WP_091898202.1">
    <property type="nucleotide sequence ID" value="NZ_FOSJ01000039.1"/>
</dbReference>